<sequence length="67" mass="7010">MFSAQETVLLVLTIITALAVLHHLSSPSSGCRVELSGHSAIIVGTTCETLSPDLVSALSAHLHGLRF</sequence>
<evidence type="ECO:0000256" key="3">
    <source>
        <dbReference type="ARBA" id="ARBA00013812"/>
    </source>
</evidence>
<reference evidence="13" key="1">
    <citation type="journal article" date="2018" name="Plant Pathol.">
        <title>Using High Throughput Sequencing in support of a plant health outbreak reveals novel viruses in Ullucus tuberosus (Basellaceae).</title>
        <authorList>
            <person name="Fox A."/>
            <person name="Fowkes A."/>
            <person name="Skelton A."/>
            <person name="Harju V."/>
            <person name="Buxton-Kirk A."/>
            <person name="Kelly M."/>
            <person name="Forde S."/>
            <person name="Pufal H."/>
            <person name="Conyers C."/>
            <person name="Ward R."/>
            <person name="Weekes R."/>
            <person name="Boonham N."/>
            <person name="Adams I."/>
        </authorList>
    </citation>
    <scope>NUCLEOTIDE SEQUENCE</scope>
    <source>
        <strain evidence="13">Ullucus</strain>
    </source>
</reference>
<keyword evidence="5" id="KW-0812">Transmembrane</keyword>
<keyword evidence="4" id="KW-0813">Transport</keyword>
<evidence type="ECO:0000256" key="1">
    <source>
        <dbReference type="ARBA" id="ARBA00004625"/>
    </source>
</evidence>
<protein>
    <recommendedName>
        <fullName evidence="3">Movement protein TGBp3</fullName>
    </recommendedName>
    <alternativeName>
        <fullName evidence="12">Triple gene block 3 protein</fullName>
    </alternativeName>
</protein>
<keyword evidence="8" id="KW-0916">Viral movement protein</keyword>
<name>A0A3G8FWM9_PMV</name>
<evidence type="ECO:0000313" key="13">
    <source>
        <dbReference type="EMBL" id="AZF99044.1"/>
    </source>
</evidence>
<proteinExistence type="inferred from homology"/>
<evidence type="ECO:0000256" key="8">
    <source>
        <dbReference type="ARBA" id="ARBA00023031"/>
    </source>
</evidence>
<comment type="subcellular location">
    <subcellularLocation>
        <location evidence="1">Host endoplasmic reticulum membrane</location>
    </subcellularLocation>
</comment>
<evidence type="ECO:0000256" key="4">
    <source>
        <dbReference type="ARBA" id="ARBA00022448"/>
    </source>
</evidence>
<dbReference type="Pfam" id="PF02495">
    <property type="entry name" value="TGBp3"/>
    <property type="match status" value="1"/>
</dbReference>
<evidence type="ECO:0000256" key="12">
    <source>
        <dbReference type="ARBA" id="ARBA00033148"/>
    </source>
</evidence>
<dbReference type="GO" id="GO:0044167">
    <property type="term" value="C:host cell endoplasmic reticulum membrane"/>
    <property type="evidence" value="ECO:0007669"/>
    <property type="project" value="UniProtKB-SubCell"/>
</dbReference>
<organismHost>
    <name type="scientific">Ullucus tuberosus</name>
    <name type="common">Olluco</name>
    <dbReference type="NCBI Taxonomy" id="108055"/>
</organismHost>
<comment type="function">
    <text evidence="11">Plays a role in viral cell-to-cell propagation, by facilitating genome transport to neighboring plant cells through plasmosdesmata. May induce the formation of granular vesicles derived from the Endoplasmic reticulum, which align on actin filaments.</text>
</comment>
<keyword evidence="6" id="KW-1043">Host membrane</keyword>
<evidence type="ECO:0000256" key="9">
    <source>
        <dbReference type="ARBA" id="ARBA00023136"/>
    </source>
</evidence>
<evidence type="ECO:0000256" key="10">
    <source>
        <dbReference type="ARBA" id="ARBA00023184"/>
    </source>
</evidence>
<keyword evidence="10" id="KW-1038">Host endoplasmic reticulum</keyword>
<evidence type="ECO:0000256" key="11">
    <source>
        <dbReference type="ARBA" id="ARBA00025270"/>
    </source>
</evidence>
<evidence type="ECO:0000256" key="6">
    <source>
        <dbReference type="ARBA" id="ARBA00022870"/>
    </source>
</evidence>
<organism evidence="13">
    <name type="scientific">Papaya mosaic potexvirus</name>
    <name type="common">PMV</name>
    <dbReference type="NCBI Taxonomy" id="12181"/>
    <lineage>
        <taxon>Viruses</taxon>
        <taxon>Riboviria</taxon>
        <taxon>Orthornavirae</taxon>
        <taxon>Kitrinoviricota</taxon>
        <taxon>Alsuviricetes</taxon>
        <taxon>Tymovirales</taxon>
        <taxon>Alphaflexiviridae</taxon>
        <taxon>Potexvirus</taxon>
        <taxon>Potexvirus papayae</taxon>
    </lineage>
</organism>
<keyword evidence="7" id="KW-1133">Transmembrane helix</keyword>
<dbReference type="GO" id="GO:0046740">
    <property type="term" value="P:transport of virus in host, cell to cell"/>
    <property type="evidence" value="ECO:0007669"/>
    <property type="project" value="UniProtKB-KW"/>
</dbReference>
<accession>A0A3G8FWM9</accession>
<evidence type="ECO:0000256" key="2">
    <source>
        <dbReference type="ARBA" id="ARBA00010355"/>
    </source>
</evidence>
<comment type="similarity">
    <text evidence="2">Belongs to the Tymovirales TGBp3 protein family.</text>
</comment>
<evidence type="ECO:0000256" key="7">
    <source>
        <dbReference type="ARBA" id="ARBA00022989"/>
    </source>
</evidence>
<keyword evidence="9" id="KW-0472">Membrane</keyword>
<dbReference type="InterPro" id="IPR003411">
    <property type="entry name" value="TGBp3"/>
</dbReference>
<evidence type="ECO:0000256" key="5">
    <source>
        <dbReference type="ARBA" id="ARBA00022692"/>
    </source>
</evidence>
<dbReference type="EMBL" id="MH645157">
    <property type="protein sequence ID" value="AZF99044.1"/>
    <property type="molecule type" value="Genomic_RNA"/>
</dbReference>
<organismHost>
    <name type="scientific">Carica papaya</name>
    <name type="common">Papaya</name>
    <dbReference type="NCBI Taxonomy" id="3649"/>
</organismHost>